<dbReference type="PANTHER" id="PTHR11934:SF0">
    <property type="entry name" value="RIBOSE-5-PHOSPHATE ISOMERASE"/>
    <property type="match status" value="1"/>
</dbReference>
<feature type="binding site" evidence="5">
    <location>
        <begin position="90"/>
        <end position="93"/>
    </location>
    <ligand>
        <name>substrate</name>
    </ligand>
</feature>
<dbReference type="CDD" id="cd01398">
    <property type="entry name" value="RPI_A"/>
    <property type="match status" value="1"/>
</dbReference>
<organism evidence="6 7">
    <name type="scientific">Methanococcoides vulcani</name>
    <dbReference type="NCBI Taxonomy" id="1353158"/>
    <lineage>
        <taxon>Archaea</taxon>
        <taxon>Methanobacteriati</taxon>
        <taxon>Methanobacteriota</taxon>
        <taxon>Stenosarchaea group</taxon>
        <taxon>Methanomicrobia</taxon>
        <taxon>Methanosarcinales</taxon>
        <taxon>Methanosarcinaceae</taxon>
        <taxon>Methanococcoides</taxon>
    </lineage>
</organism>
<dbReference type="SUPFAM" id="SSF75445">
    <property type="entry name" value="D-ribose-5-phosphate isomerase (RpiA), lid domain"/>
    <property type="match status" value="1"/>
</dbReference>
<reference evidence="7" key="1">
    <citation type="submission" date="2016-10" db="EMBL/GenBank/DDBJ databases">
        <authorList>
            <person name="Varghese N."/>
            <person name="Submissions S."/>
        </authorList>
    </citation>
    <scope>NUCLEOTIDE SEQUENCE [LARGE SCALE GENOMIC DNA]</scope>
    <source>
        <strain evidence="7">SLH 33</strain>
    </source>
</reference>
<name>A0A1H9ZUS0_9EURY</name>
<dbReference type="InterPro" id="IPR037171">
    <property type="entry name" value="NagB/RpiA_transferase-like"/>
</dbReference>
<comment type="similarity">
    <text evidence="2 5">Belongs to the ribose 5-phosphate isomerase family.</text>
</comment>
<dbReference type="GO" id="GO:0005829">
    <property type="term" value="C:cytosol"/>
    <property type="evidence" value="ECO:0007669"/>
    <property type="project" value="TreeGrafter"/>
</dbReference>
<evidence type="ECO:0000313" key="6">
    <source>
        <dbReference type="EMBL" id="SES85523.1"/>
    </source>
</evidence>
<dbReference type="GO" id="GO:0006014">
    <property type="term" value="P:D-ribose metabolic process"/>
    <property type="evidence" value="ECO:0007669"/>
    <property type="project" value="TreeGrafter"/>
</dbReference>
<evidence type="ECO:0000256" key="3">
    <source>
        <dbReference type="ARBA" id="ARBA00011881"/>
    </source>
</evidence>
<comment type="subunit">
    <text evidence="5">Homodimer.</text>
</comment>
<dbReference type="GO" id="GO:0004751">
    <property type="term" value="F:ribose-5-phosphate isomerase activity"/>
    <property type="evidence" value="ECO:0007669"/>
    <property type="project" value="UniProtKB-UniRule"/>
</dbReference>
<dbReference type="PANTHER" id="PTHR11934">
    <property type="entry name" value="RIBOSE-5-PHOSPHATE ISOMERASE"/>
    <property type="match status" value="1"/>
</dbReference>
<comment type="subunit">
    <text evidence="3">Homotetramer.</text>
</comment>
<dbReference type="STRING" id="1353158.SAMN04488587_1289"/>
<dbReference type="NCBIfam" id="NF001924">
    <property type="entry name" value="PRK00702.1"/>
    <property type="match status" value="1"/>
</dbReference>
<dbReference type="InterPro" id="IPR020672">
    <property type="entry name" value="Ribose5P_isomerase_typA_subgr"/>
</dbReference>
<evidence type="ECO:0000256" key="4">
    <source>
        <dbReference type="ARBA" id="ARBA00023235"/>
    </source>
</evidence>
<dbReference type="Pfam" id="PF06026">
    <property type="entry name" value="Rib_5-P_isom_A"/>
    <property type="match status" value="1"/>
</dbReference>
<dbReference type="EC" id="5.3.1.6" evidence="5"/>
<evidence type="ECO:0000256" key="2">
    <source>
        <dbReference type="ARBA" id="ARBA00008088"/>
    </source>
</evidence>
<dbReference type="FunFam" id="3.30.70.260:FF:000018">
    <property type="entry name" value="Ribose-5-phosphate isomerase A"/>
    <property type="match status" value="1"/>
</dbReference>
<dbReference type="RefSeq" id="WP_091689791.1">
    <property type="nucleotide sequence ID" value="NZ_CAAGSJ010000005.1"/>
</dbReference>
<protein>
    <recommendedName>
        <fullName evidence="5">Ribose-5-phosphate isomerase A</fullName>
        <ecNumber evidence="5">5.3.1.6</ecNumber>
    </recommendedName>
    <alternativeName>
        <fullName evidence="5">Phosphoriboisomerase A</fullName>
        <shortName evidence="5">PRI</shortName>
    </alternativeName>
</protein>
<feature type="binding site" evidence="5">
    <location>
        <begin position="103"/>
        <end position="106"/>
    </location>
    <ligand>
        <name>substrate</name>
    </ligand>
</feature>
<comment type="catalytic activity">
    <reaction evidence="1 5">
        <text>aldehydo-D-ribose 5-phosphate = D-ribulose 5-phosphate</text>
        <dbReference type="Rhea" id="RHEA:14657"/>
        <dbReference type="ChEBI" id="CHEBI:58121"/>
        <dbReference type="ChEBI" id="CHEBI:58273"/>
        <dbReference type="EC" id="5.3.1.6"/>
    </reaction>
</comment>
<dbReference type="Gene3D" id="3.30.70.260">
    <property type="match status" value="1"/>
</dbReference>
<feature type="active site" description="Proton acceptor" evidence="5">
    <location>
        <position position="112"/>
    </location>
</feature>
<comment type="pathway">
    <text evidence="5">Carbohydrate degradation; pentose phosphate pathway; D-ribose 5-phosphate from D-ribulose 5-phosphate (non-oxidative stage): step 1/1.</text>
</comment>
<dbReference type="HAMAP" id="MF_00170">
    <property type="entry name" value="Rib_5P_isom_A"/>
    <property type="match status" value="1"/>
</dbReference>
<dbReference type="EMBL" id="FOHQ01000003">
    <property type="protein sequence ID" value="SES85523.1"/>
    <property type="molecule type" value="Genomic_DNA"/>
</dbReference>
<proteinExistence type="inferred from homology"/>
<dbReference type="InterPro" id="IPR004788">
    <property type="entry name" value="Ribose5P_isomerase_type_A"/>
</dbReference>
<evidence type="ECO:0000256" key="5">
    <source>
        <dbReference type="HAMAP-Rule" id="MF_00170"/>
    </source>
</evidence>
<dbReference type="GO" id="GO:0009052">
    <property type="term" value="P:pentose-phosphate shunt, non-oxidative branch"/>
    <property type="evidence" value="ECO:0007669"/>
    <property type="project" value="UniProtKB-UniRule"/>
</dbReference>
<dbReference type="Proteomes" id="UP000243338">
    <property type="component" value="Unassembled WGS sequence"/>
</dbReference>
<dbReference type="NCBIfam" id="TIGR00021">
    <property type="entry name" value="rpiA"/>
    <property type="match status" value="1"/>
</dbReference>
<evidence type="ECO:0000256" key="1">
    <source>
        <dbReference type="ARBA" id="ARBA00001713"/>
    </source>
</evidence>
<comment type="function">
    <text evidence="5">Catalyzes the reversible conversion of ribose-5-phosphate to ribulose 5-phosphate.</text>
</comment>
<dbReference type="SUPFAM" id="SSF100950">
    <property type="entry name" value="NagB/RpiA/CoA transferase-like"/>
    <property type="match status" value="1"/>
</dbReference>
<feature type="binding site" evidence="5">
    <location>
        <begin position="34"/>
        <end position="37"/>
    </location>
    <ligand>
        <name>substrate</name>
    </ligand>
</feature>
<dbReference type="OrthoDB" id="19013at2157"/>
<dbReference type="FunFam" id="3.40.50.1360:FF:000001">
    <property type="entry name" value="Ribose-5-phosphate isomerase A"/>
    <property type="match status" value="1"/>
</dbReference>
<feature type="binding site" evidence="5">
    <location>
        <position position="130"/>
    </location>
    <ligand>
        <name>substrate</name>
    </ligand>
</feature>
<keyword evidence="4 5" id="KW-0413">Isomerase</keyword>
<sequence length="231" mass="24471">MKERNANASSAEKQAAGIAAADLVKDGMVIGLGTGSTTAFAIAEVGRRVREEGLDVLAVVTSYQAEMLAIEAGVPLTSLAEHPVLDLAIDGADQVDANLNVIKGGGAAHTREKVVAHSAKRFVVVADDSKMSEKLEHFVPVEVLPYARDLVKQQVIELGGTPQIRLASRKDGPVISDNGNVIMDVEFGTIENPAELSQKLSMCVGVVEHGIFLNTDEVYVGRKDGSVEIIK</sequence>
<gene>
    <name evidence="5" type="primary">rpiA</name>
    <name evidence="6" type="ORF">SAMN04488587_1289</name>
</gene>
<keyword evidence="7" id="KW-1185">Reference proteome</keyword>
<evidence type="ECO:0000313" key="7">
    <source>
        <dbReference type="Proteomes" id="UP000243338"/>
    </source>
</evidence>
<dbReference type="AlphaFoldDB" id="A0A1H9ZUS0"/>
<dbReference type="UniPathway" id="UPA00115">
    <property type="reaction ID" value="UER00412"/>
</dbReference>
<accession>A0A1H9ZUS0</accession>
<dbReference type="Gene3D" id="3.40.50.1360">
    <property type="match status" value="1"/>
</dbReference>